<keyword evidence="5" id="KW-0853">WD repeat</keyword>
<keyword evidence="13" id="KW-0175">Coiled coil</keyword>
<comment type="pathway">
    <text evidence="3">Protein modification; protein ubiquitination.</text>
</comment>
<gene>
    <name evidence="16" type="ORF">LY90DRAFT_703761</name>
</gene>
<evidence type="ECO:0000256" key="7">
    <source>
        <dbReference type="ARBA" id="ARBA00022737"/>
    </source>
</evidence>
<dbReference type="SMART" id="SM00320">
    <property type="entry name" value="WD40"/>
    <property type="match status" value="2"/>
</dbReference>
<dbReference type="GO" id="GO:0036297">
    <property type="term" value="P:interstrand cross-link repair"/>
    <property type="evidence" value="ECO:0007669"/>
    <property type="project" value="InterPro"/>
</dbReference>
<feature type="coiled-coil region" evidence="13">
    <location>
        <begin position="130"/>
        <end position="185"/>
    </location>
</feature>
<dbReference type="SUPFAM" id="SSF117289">
    <property type="entry name" value="Nucleoporin domain"/>
    <property type="match status" value="1"/>
</dbReference>
<evidence type="ECO:0000313" key="17">
    <source>
        <dbReference type="Proteomes" id="UP000193920"/>
    </source>
</evidence>
<evidence type="ECO:0000259" key="15">
    <source>
        <dbReference type="PROSITE" id="PS50089"/>
    </source>
</evidence>
<dbReference type="AlphaFoldDB" id="A0A1Y2C851"/>
<keyword evidence="8" id="KW-0227">DNA damage</keyword>
<evidence type="ECO:0000256" key="1">
    <source>
        <dbReference type="ARBA" id="ARBA00004322"/>
    </source>
</evidence>
<keyword evidence="11" id="KW-0539">Nucleus</keyword>
<keyword evidence="12" id="KW-0863">Zinc-finger</keyword>
<dbReference type="GO" id="GO:0005634">
    <property type="term" value="C:nucleus"/>
    <property type="evidence" value="ECO:0007669"/>
    <property type="project" value="InterPro"/>
</dbReference>
<name>A0A1Y2C851_9FUNG</name>
<dbReference type="InterPro" id="IPR013083">
    <property type="entry name" value="Znf_RING/FYVE/PHD"/>
</dbReference>
<comment type="subcellular location">
    <subcellularLocation>
        <location evidence="2">Cytoplasm</location>
    </subcellularLocation>
    <subcellularLocation>
        <location evidence="1">Nucleus</location>
        <location evidence="1">PML body</location>
    </subcellularLocation>
</comment>
<dbReference type="InterPro" id="IPR015943">
    <property type="entry name" value="WD40/YVTN_repeat-like_dom_sf"/>
</dbReference>
<dbReference type="GO" id="GO:0008270">
    <property type="term" value="F:zinc ion binding"/>
    <property type="evidence" value="ECO:0007669"/>
    <property type="project" value="UniProtKB-KW"/>
</dbReference>
<keyword evidence="10" id="KW-0234">DNA repair</keyword>
<dbReference type="InterPro" id="IPR056527">
    <property type="entry name" value="WD40_RFWD3"/>
</dbReference>
<evidence type="ECO:0000256" key="11">
    <source>
        <dbReference type="ARBA" id="ARBA00023242"/>
    </source>
</evidence>
<accession>A0A1Y2C851</accession>
<evidence type="ECO:0000256" key="13">
    <source>
        <dbReference type="SAM" id="Coils"/>
    </source>
</evidence>
<evidence type="ECO:0000256" key="9">
    <source>
        <dbReference type="ARBA" id="ARBA00022786"/>
    </source>
</evidence>
<keyword evidence="12" id="KW-0479">Metal-binding</keyword>
<dbReference type="STRING" id="1754190.A0A1Y2C851"/>
<dbReference type="SMART" id="SM00184">
    <property type="entry name" value="RING"/>
    <property type="match status" value="1"/>
</dbReference>
<dbReference type="InterPro" id="IPR037381">
    <property type="entry name" value="RFWD3"/>
</dbReference>
<dbReference type="Proteomes" id="UP000193920">
    <property type="component" value="Unassembled WGS sequence"/>
</dbReference>
<dbReference type="CDD" id="cd16450">
    <property type="entry name" value="mRING-C3HGC3_RFWD3"/>
    <property type="match status" value="1"/>
</dbReference>
<evidence type="ECO:0000256" key="5">
    <source>
        <dbReference type="ARBA" id="ARBA00022574"/>
    </source>
</evidence>
<feature type="domain" description="RING-type" evidence="15">
    <location>
        <begin position="59"/>
        <end position="106"/>
    </location>
</feature>
<feature type="region of interest" description="Disordered" evidence="14">
    <location>
        <begin position="1"/>
        <end position="44"/>
    </location>
</feature>
<dbReference type="SUPFAM" id="SSF57850">
    <property type="entry name" value="RING/U-box"/>
    <property type="match status" value="1"/>
</dbReference>
<dbReference type="Gene3D" id="3.30.40.10">
    <property type="entry name" value="Zinc/RING finger domain, C3HC4 (zinc finger)"/>
    <property type="match status" value="1"/>
</dbReference>
<keyword evidence="4" id="KW-0963">Cytoplasm</keyword>
<dbReference type="PROSITE" id="PS50089">
    <property type="entry name" value="ZF_RING_2"/>
    <property type="match status" value="1"/>
</dbReference>
<evidence type="ECO:0000256" key="2">
    <source>
        <dbReference type="ARBA" id="ARBA00004496"/>
    </source>
</evidence>
<dbReference type="InterPro" id="IPR001841">
    <property type="entry name" value="Znf_RING"/>
</dbReference>
<evidence type="ECO:0000313" key="16">
    <source>
        <dbReference type="EMBL" id="ORY43212.1"/>
    </source>
</evidence>
<keyword evidence="12" id="KW-0862">Zinc</keyword>
<keyword evidence="7" id="KW-0677">Repeat</keyword>
<dbReference type="EMBL" id="MCOG01000117">
    <property type="protein sequence ID" value="ORY43212.1"/>
    <property type="molecule type" value="Genomic_DNA"/>
</dbReference>
<keyword evidence="9" id="KW-0833">Ubl conjugation pathway</keyword>
<evidence type="ECO:0000256" key="6">
    <source>
        <dbReference type="ARBA" id="ARBA00022679"/>
    </source>
</evidence>
<dbReference type="Gene3D" id="2.130.10.10">
    <property type="entry name" value="YVTN repeat-like/Quinoprotein amine dehydrogenase"/>
    <property type="match status" value="1"/>
</dbReference>
<sequence>MNSVELIPIDSNDEDDFEESESDKYQEDERNNEELDEQNDKEKEIKTASKRKWEEANTCPICLSPWSSTGNHQIASLKCGHLFGYSCIIKWLKKKSTKESRCPCCNSHAIVRNVRRLYACNIKVEDNSQFESIKKEKKEMETYCEMLEKEKLHYQIYSRIANEQLICIKNTINDYKQQLRKLKKKISTPDKYQFNSTYVIDYNLKSSKILSYDAIGQSLYVTKSLNMQNFGIVKIDMQENKMSEYCQLHQKAIKDIQCNPINGNLLTCSFDKTLQIFSNKTKNIDICIPIFYACWSCCWSTYNENQIYVGLSNNTILMYDIRNLSTYCTKLNGGSNLNKPIHSLVYVNNLNNNNSKISSGILGANLEDIFYHDQEAIDQNNNNKENDIIIPKLKYQQPGSCISLCYDPLTQQILSTWRSSSSSGLLTNYIIDHLCYNPDNHDKETKKIPISQSNNFISSFDYMKERENKPKYPVSFERRQEIYGYSGQKYLTRNLIFSEYLDTNSSDTTNKSKIVCDELGSTEHEDKNKEIANNNFETFVCASDEGSCSSILWKCNWDNNFSLANHSLYQQLPTENHSVILDIKHCPLTNTHSNVLACLTGEQVYLYKK</sequence>
<dbReference type="GO" id="GO:0004842">
    <property type="term" value="F:ubiquitin-protein transferase activity"/>
    <property type="evidence" value="ECO:0007669"/>
    <property type="project" value="InterPro"/>
</dbReference>
<feature type="compositionally biased region" description="Acidic residues" evidence="14">
    <location>
        <begin position="11"/>
        <end position="21"/>
    </location>
</feature>
<dbReference type="GO" id="GO:0005737">
    <property type="term" value="C:cytoplasm"/>
    <property type="evidence" value="ECO:0007669"/>
    <property type="project" value="UniProtKB-SubCell"/>
</dbReference>
<evidence type="ECO:0000256" key="4">
    <source>
        <dbReference type="ARBA" id="ARBA00022490"/>
    </source>
</evidence>
<keyword evidence="6" id="KW-0808">Transferase</keyword>
<dbReference type="Pfam" id="PF23419">
    <property type="entry name" value="WD40_RFWD3"/>
    <property type="match status" value="1"/>
</dbReference>
<dbReference type="OrthoDB" id="8062037at2759"/>
<feature type="compositionally biased region" description="Basic and acidic residues" evidence="14">
    <location>
        <begin position="22"/>
        <end position="44"/>
    </location>
</feature>
<dbReference type="PANTHER" id="PTHR16047:SF7">
    <property type="entry name" value="E3 UBIQUITIN-PROTEIN LIGASE RFWD3"/>
    <property type="match status" value="1"/>
</dbReference>
<evidence type="ECO:0000256" key="8">
    <source>
        <dbReference type="ARBA" id="ARBA00022763"/>
    </source>
</evidence>
<organism evidence="16 17">
    <name type="scientific">Neocallimastix californiae</name>
    <dbReference type="NCBI Taxonomy" id="1754190"/>
    <lineage>
        <taxon>Eukaryota</taxon>
        <taxon>Fungi</taxon>
        <taxon>Fungi incertae sedis</taxon>
        <taxon>Chytridiomycota</taxon>
        <taxon>Chytridiomycota incertae sedis</taxon>
        <taxon>Neocallimastigomycetes</taxon>
        <taxon>Neocallimastigales</taxon>
        <taxon>Neocallimastigaceae</taxon>
        <taxon>Neocallimastix</taxon>
    </lineage>
</organism>
<evidence type="ECO:0000256" key="10">
    <source>
        <dbReference type="ARBA" id="ARBA00023204"/>
    </source>
</evidence>
<keyword evidence="17" id="KW-1185">Reference proteome</keyword>
<dbReference type="InterPro" id="IPR001680">
    <property type="entry name" value="WD40_rpt"/>
</dbReference>
<evidence type="ECO:0000256" key="14">
    <source>
        <dbReference type="SAM" id="MobiDB-lite"/>
    </source>
</evidence>
<reference evidence="16 17" key="1">
    <citation type="submission" date="2016-08" db="EMBL/GenBank/DDBJ databases">
        <title>A Parts List for Fungal Cellulosomes Revealed by Comparative Genomics.</title>
        <authorList>
            <consortium name="DOE Joint Genome Institute"/>
            <person name="Haitjema C.H."/>
            <person name="Gilmore S.P."/>
            <person name="Henske J.K."/>
            <person name="Solomon K.V."/>
            <person name="De Groot R."/>
            <person name="Kuo A."/>
            <person name="Mondo S.J."/>
            <person name="Salamov A.A."/>
            <person name="Labutti K."/>
            <person name="Zhao Z."/>
            <person name="Chiniquy J."/>
            <person name="Barry K."/>
            <person name="Brewer H.M."/>
            <person name="Purvine S.O."/>
            <person name="Wright A.T."/>
            <person name="Boxma B."/>
            <person name="Van Alen T."/>
            <person name="Hackstein J.H."/>
            <person name="Baker S.E."/>
            <person name="Grigoriev I.V."/>
            <person name="O'Malley M.A."/>
        </authorList>
    </citation>
    <scope>NUCLEOTIDE SEQUENCE [LARGE SCALE GENOMIC DNA]</scope>
    <source>
        <strain evidence="16 17">G1</strain>
    </source>
</reference>
<dbReference type="Pfam" id="PF13639">
    <property type="entry name" value="zf-RING_2"/>
    <property type="match status" value="1"/>
</dbReference>
<dbReference type="PANTHER" id="PTHR16047">
    <property type="entry name" value="RFWD3 PROTEIN"/>
    <property type="match status" value="1"/>
</dbReference>
<comment type="caution">
    <text evidence="16">The sequence shown here is derived from an EMBL/GenBank/DDBJ whole genome shotgun (WGS) entry which is preliminary data.</text>
</comment>
<protein>
    <recommendedName>
        <fullName evidence="15">RING-type domain-containing protein</fullName>
    </recommendedName>
</protein>
<evidence type="ECO:0000256" key="12">
    <source>
        <dbReference type="PROSITE-ProRule" id="PRU00175"/>
    </source>
</evidence>
<evidence type="ECO:0000256" key="3">
    <source>
        <dbReference type="ARBA" id="ARBA00004906"/>
    </source>
</evidence>
<proteinExistence type="predicted"/>
<dbReference type="GO" id="GO:0016567">
    <property type="term" value="P:protein ubiquitination"/>
    <property type="evidence" value="ECO:0007669"/>
    <property type="project" value="InterPro"/>
</dbReference>